<evidence type="ECO:0000256" key="1">
    <source>
        <dbReference type="ARBA" id="ARBA00022574"/>
    </source>
</evidence>
<reference evidence="4 5" key="1">
    <citation type="submission" date="2019-03" db="EMBL/GenBank/DDBJ databases">
        <title>Draft genome sequences of novel Actinobacteria.</title>
        <authorList>
            <person name="Sahin N."/>
            <person name="Ay H."/>
            <person name="Saygin H."/>
        </authorList>
    </citation>
    <scope>NUCLEOTIDE SEQUENCE [LARGE SCALE GENOMIC DNA]</scope>
    <source>
        <strain evidence="4 5">KC310</strain>
    </source>
</reference>
<dbReference type="Proteomes" id="UP000295258">
    <property type="component" value="Unassembled WGS sequence"/>
</dbReference>
<evidence type="ECO:0000313" key="4">
    <source>
        <dbReference type="EMBL" id="TDC97551.1"/>
    </source>
</evidence>
<evidence type="ECO:0000313" key="5">
    <source>
        <dbReference type="Proteomes" id="UP000295258"/>
    </source>
</evidence>
<feature type="repeat" description="WD" evidence="3">
    <location>
        <begin position="97"/>
        <end position="118"/>
    </location>
</feature>
<dbReference type="SUPFAM" id="SSF63829">
    <property type="entry name" value="Calcium-dependent phosphotriesterase"/>
    <property type="match status" value="1"/>
</dbReference>
<keyword evidence="1 3" id="KW-0853">WD repeat</keyword>
<feature type="repeat" description="WD" evidence="3">
    <location>
        <begin position="29"/>
        <end position="72"/>
    </location>
</feature>
<gene>
    <name evidence="4" type="ORF">E1292_36900</name>
</gene>
<organism evidence="4 5">
    <name type="scientific">Nonomuraea deserti</name>
    <dbReference type="NCBI Taxonomy" id="1848322"/>
    <lineage>
        <taxon>Bacteria</taxon>
        <taxon>Bacillati</taxon>
        <taxon>Actinomycetota</taxon>
        <taxon>Actinomycetes</taxon>
        <taxon>Streptosporangiales</taxon>
        <taxon>Streptosporangiaceae</taxon>
        <taxon>Nonomuraea</taxon>
    </lineage>
</organism>
<evidence type="ECO:0000256" key="3">
    <source>
        <dbReference type="PROSITE-ProRule" id="PRU00221"/>
    </source>
</evidence>
<proteinExistence type="predicted"/>
<dbReference type="PANTHER" id="PTHR22847">
    <property type="entry name" value="WD40 REPEAT PROTEIN"/>
    <property type="match status" value="1"/>
</dbReference>
<dbReference type="PROSITE" id="PS50294">
    <property type="entry name" value="WD_REPEATS_REGION"/>
    <property type="match status" value="1"/>
</dbReference>
<dbReference type="InterPro" id="IPR015943">
    <property type="entry name" value="WD40/YVTN_repeat-like_dom_sf"/>
</dbReference>
<dbReference type="EMBL" id="SMKO01000151">
    <property type="protein sequence ID" value="TDC97551.1"/>
    <property type="molecule type" value="Genomic_DNA"/>
</dbReference>
<dbReference type="RefSeq" id="WP_132602233.1">
    <property type="nucleotide sequence ID" value="NZ_SMKO01000151.1"/>
</dbReference>
<dbReference type="Gene3D" id="2.130.10.10">
    <property type="entry name" value="YVTN repeat-like/Quinoprotein amine dehydrogenase"/>
    <property type="match status" value="2"/>
</dbReference>
<protein>
    <submittedName>
        <fullName evidence="4">Uncharacterized protein</fullName>
    </submittedName>
</protein>
<evidence type="ECO:0000256" key="2">
    <source>
        <dbReference type="ARBA" id="ARBA00022737"/>
    </source>
</evidence>
<accession>A0A4R4UZ21</accession>
<dbReference type="Pfam" id="PF00400">
    <property type="entry name" value="WD40"/>
    <property type="match status" value="1"/>
</dbReference>
<sequence>MWRRRMAIVVALVLLVFVAEWPPPVEVTLVGHRGFVTKLAVTELDGRKVVVSMSDDDTVRLWDAAGREEIRRLAVGPENVVIQTMAVADVDGRQVAVVGSSDQSLRLWDLRTGEETFLSKPVEGGYFFRFEDMVIATVDDRTVAVTTGDMEGIEFWDLGAGTRMRGSAPLTEYQQITVRMLDGRLVAVAADGSGQHAVRIPEGDYPERLFPDAVRSRYTERSTGIAEIDGRPVIMVSGGDTVTFWQEDADRGEWVEADREIEWPDASITDLAVTDVDGRPTMILAADKGVAAWDLAGGEQVSDPVLAGGKARYMAVTEMDGAVVVVAGSPDGTIYLQPLDL</sequence>
<comment type="caution">
    <text evidence="4">The sequence shown here is derived from an EMBL/GenBank/DDBJ whole genome shotgun (WGS) entry which is preliminary data.</text>
</comment>
<dbReference type="SMART" id="SM00320">
    <property type="entry name" value="WD40"/>
    <property type="match status" value="2"/>
</dbReference>
<dbReference type="InterPro" id="IPR001680">
    <property type="entry name" value="WD40_rpt"/>
</dbReference>
<name>A0A4R4UZ21_9ACTN</name>
<keyword evidence="2" id="KW-0677">Repeat</keyword>
<dbReference type="PANTHER" id="PTHR22847:SF637">
    <property type="entry name" value="WD REPEAT DOMAIN 5B"/>
    <property type="match status" value="1"/>
</dbReference>
<dbReference type="AlphaFoldDB" id="A0A4R4UZ21"/>
<dbReference type="PROSITE" id="PS50082">
    <property type="entry name" value="WD_REPEATS_2"/>
    <property type="match status" value="2"/>
</dbReference>
<keyword evidence="5" id="KW-1185">Reference proteome</keyword>